<organism evidence="1 2">
    <name type="scientific">Aaosphaeria arxii CBS 175.79</name>
    <dbReference type="NCBI Taxonomy" id="1450172"/>
    <lineage>
        <taxon>Eukaryota</taxon>
        <taxon>Fungi</taxon>
        <taxon>Dikarya</taxon>
        <taxon>Ascomycota</taxon>
        <taxon>Pezizomycotina</taxon>
        <taxon>Dothideomycetes</taxon>
        <taxon>Pleosporomycetidae</taxon>
        <taxon>Pleosporales</taxon>
        <taxon>Pleosporales incertae sedis</taxon>
        <taxon>Aaosphaeria</taxon>
    </lineage>
</organism>
<dbReference type="GeneID" id="54283597"/>
<dbReference type="Proteomes" id="UP000799778">
    <property type="component" value="Unassembled WGS sequence"/>
</dbReference>
<dbReference type="AlphaFoldDB" id="A0A6A5XC81"/>
<evidence type="ECO:0000313" key="1">
    <source>
        <dbReference type="EMBL" id="KAF2010602.1"/>
    </source>
</evidence>
<keyword evidence="2" id="KW-1185">Reference proteome</keyword>
<accession>A0A6A5XC81</accession>
<dbReference type="RefSeq" id="XP_033378941.1">
    <property type="nucleotide sequence ID" value="XM_033526200.1"/>
</dbReference>
<dbReference type="EMBL" id="ML978076">
    <property type="protein sequence ID" value="KAF2010602.1"/>
    <property type="molecule type" value="Genomic_DNA"/>
</dbReference>
<sequence length="229" mass="26163">MNYEGSTAGLSKTLAEPSVNFMSLPSYVRKLIYEHYFDHGSSVFDLNLLGLSHKLICLRDQEVGLPQHQQFLHCVHFAGWLQNMETSTLETTCWTLSDESDFSIARRSNRFCCTTLGFMALLYVNKQIFEEVTKVFYAMHQFRVCGGNPHGFGRLFKMNETMLGSLTKLALRLDVPQKSIPPRGGWEDYHYAIPTPIDLADSIGFNVLQEWKLSHRKTGKQHLSIHTPT</sequence>
<evidence type="ECO:0000313" key="2">
    <source>
        <dbReference type="Proteomes" id="UP000799778"/>
    </source>
</evidence>
<gene>
    <name evidence="1" type="ORF">BU24DRAFT_414172</name>
</gene>
<proteinExistence type="predicted"/>
<reference evidence="1" key="1">
    <citation type="journal article" date="2020" name="Stud. Mycol.">
        <title>101 Dothideomycetes genomes: a test case for predicting lifestyles and emergence of pathogens.</title>
        <authorList>
            <person name="Haridas S."/>
            <person name="Albert R."/>
            <person name="Binder M."/>
            <person name="Bloem J."/>
            <person name="Labutti K."/>
            <person name="Salamov A."/>
            <person name="Andreopoulos B."/>
            <person name="Baker S."/>
            <person name="Barry K."/>
            <person name="Bills G."/>
            <person name="Bluhm B."/>
            <person name="Cannon C."/>
            <person name="Castanera R."/>
            <person name="Culley D."/>
            <person name="Daum C."/>
            <person name="Ezra D."/>
            <person name="Gonzalez J."/>
            <person name="Henrissat B."/>
            <person name="Kuo A."/>
            <person name="Liang C."/>
            <person name="Lipzen A."/>
            <person name="Lutzoni F."/>
            <person name="Magnuson J."/>
            <person name="Mondo S."/>
            <person name="Nolan M."/>
            <person name="Ohm R."/>
            <person name="Pangilinan J."/>
            <person name="Park H.-J."/>
            <person name="Ramirez L."/>
            <person name="Alfaro M."/>
            <person name="Sun H."/>
            <person name="Tritt A."/>
            <person name="Yoshinaga Y."/>
            <person name="Zwiers L.-H."/>
            <person name="Turgeon B."/>
            <person name="Goodwin S."/>
            <person name="Spatafora J."/>
            <person name="Crous P."/>
            <person name="Grigoriev I."/>
        </authorList>
    </citation>
    <scope>NUCLEOTIDE SEQUENCE</scope>
    <source>
        <strain evidence="1">CBS 175.79</strain>
    </source>
</reference>
<protein>
    <submittedName>
        <fullName evidence="1">Uncharacterized protein</fullName>
    </submittedName>
</protein>
<name>A0A6A5XC81_9PLEO</name>